<dbReference type="FunFam" id="3.30.1330.10:FF:000013">
    <property type="entry name" value="Phosphoribosylformylglycinamidine synthase"/>
    <property type="match status" value="1"/>
</dbReference>
<dbReference type="RefSeq" id="WP_060918361.1">
    <property type="nucleotide sequence ID" value="NZ_KQ960101.1"/>
</dbReference>
<dbReference type="GO" id="GO:0006164">
    <property type="term" value="P:purine nucleotide biosynthetic process"/>
    <property type="evidence" value="ECO:0007669"/>
    <property type="project" value="UniProtKB-KW"/>
</dbReference>
<accession>A0A134A138</accession>
<keyword evidence="3" id="KW-0547">Nucleotide-binding</keyword>
<comment type="caution">
    <text evidence="10">The sequence shown here is derived from an EMBL/GenBank/DDBJ whole genome shotgun (WGS) entry which is preliminary data.</text>
</comment>
<feature type="compositionally biased region" description="Basic and acidic residues" evidence="7">
    <location>
        <begin position="478"/>
        <end position="490"/>
    </location>
</feature>
<evidence type="ECO:0000313" key="10">
    <source>
        <dbReference type="EMBL" id="KXB61408.1"/>
    </source>
</evidence>
<dbReference type="InterPro" id="IPR010141">
    <property type="entry name" value="FGAM_synthase"/>
</dbReference>
<dbReference type="Pfam" id="PF02769">
    <property type="entry name" value="AIRS_C"/>
    <property type="match status" value="1"/>
</dbReference>
<keyword evidence="1" id="KW-0436">Ligase</keyword>
<keyword evidence="5" id="KW-0067">ATP-binding</keyword>
<dbReference type="CDD" id="cd02203">
    <property type="entry name" value="PurL_repeat1"/>
    <property type="match status" value="1"/>
</dbReference>
<dbReference type="InterPro" id="IPR010918">
    <property type="entry name" value="PurM-like_C_dom"/>
</dbReference>
<dbReference type="SUPFAM" id="SSF56042">
    <property type="entry name" value="PurM C-terminal domain-like"/>
    <property type="match status" value="2"/>
</dbReference>
<keyword evidence="2" id="KW-0479">Metal-binding</keyword>
<evidence type="ECO:0000256" key="1">
    <source>
        <dbReference type="ARBA" id="ARBA00022598"/>
    </source>
</evidence>
<evidence type="ECO:0000259" key="9">
    <source>
        <dbReference type="Pfam" id="PF18072"/>
    </source>
</evidence>
<dbReference type="GO" id="GO:0005737">
    <property type="term" value="C:cytoplasm"/>
    <property type="evidence" value="ECO:0007669"/>
    <property type="project" value="TreeGrafter"/>
</dbReference>
<evidence type="ECO:0000259" key="8">
    <source>
        <dbReference type="Pfam" id="PF02769"/>
    </source>
</evidence>
<dbReference type="Pfam" id="PF13507">
    <property type="entry name" value="GATase_5"/>
    <property type="match status" value="1"/>
</dbReference>
<dbReference type="GO" id="GO:0005524">
    <property type="term" value="F:ATP binding"/>
    <property type="evidence" value="ECO:0007669"/>
    <property type="project" value="UniProtKB-KW"/>
</dbReference>
<dbReference type="SMART" id="SM01211">
    <property type="entry name" value="GATase_5"/>
    <property type="match status" value="1"/>
</dbReference>
<protein>
    <submittedName>
        <fullName evidence="10">Phosphoribosylformylglycinamidine synthase</fullName>
    </submittedName>
</protein>
<name>A0A134A138_9FUSO</name>
<dbReference type="Pfam" id="PF18072">
    <property type="entry name" value="FGAR-AT_linker"/>
    <property type="match status" value="1"/>
</dbReference>
<evidence type="ECO:0000256" key="5">
    <source>
        <dbReference type="ARBA" id="ARBA00022840"/>
    </source>
</evidence>
<dbReference type="NCBIfam" id="TIGR01857">
    <property type="entry name" value="FGAM-synthase"/>
    <property type="match status" value="1"/>
</dbReference>
<dbReference type="InterPro" id="IPR041609">
    <property type="entry name" value="PurL_linker"/>
</dbReference>
<feature type="domain" description="Phosphoribosylformylglycinamidine synthase linker" evidence="9">
    <location>
        <begin position="182"/>
        <end position="231"/>
    </location>
</feature>
<keyword evidence="4" id="KW-0658">Purine biosynthesis</keyword>
<keyword evidence="6" id="KW-0460">Magnesium</keyword>
<dbReference type="PANTHER" id="PTHR10099">
    <property type="entry name" value="PHOSPHORIBOSYLFORMYLGLYCINAMIDINE SYNTHASE"/>
    <property type="match status" value="1"/>
</dbReference>
<dbReference type="Gene3D" id="3.40.50.880">
    <property type="match status" value="1"/>
</dbReference>
<dbReference type="GO" id="GO:0046872">
    <property type="term" value="F:metal ion binding"/>
    <property type="evidence" value="ECO:0007669"/>
    <property type="project" value="UniProtKB-KW"/>
</dbReference>
<dbReference type="PANTHER" id="PTHR10099:SF1">
    <property type="entry name" value="PHOSPHORIBOSYLFORMYLGLYCINAMIDINE SYNTHASE"/>
    <property type="match status" value="1"/>
</dbReference>
<dbReference type="GO" id="GO:0004642">
    <property type="term" value="F:phosphoribosylformylglycinamidine synthase activity"/>
    <property type="evidence" value="ECO:0007669"/>
    <property type="project" value="TreeGrafter"/>
</dbReference>
<dbReference type="OrthoDB" id="9804441at2"/>
<evidence type="ECO:0000256" key="2">
    <source>
        <dbReference type="ARBA" id="ARBA00022723"/>
    </source>
</evidence>
<reference evidence="11" key="1">
    <citation type="submission" date="2016-01" db="EMBL/GenBank/DDBJ databases">
        <authorList>
            <person name="Mitreva M."/>
            <person name="Pepin K.H."/>
            <person name="Mihindukulasuriya K.A."/>
            <person name="Fulton R."/>
            <person name="Fronick C."/>
            <person name="O'Laughlin M."/>
            <person name="Miner T."/>
            <person name="Herter B."/>
            <person name="Rosa B.A."/>
            <person name="Cordes M."/>
            <person name="Tomlinson C."/>
            <person name="Wollam A."/>
            <person name="Palsikar V.B."/>
            <person name="Mardis E.R."/>
            <person name="Wilson R.K."/>
        </authorList>
    </citation>
    <scope>NUCLEOTIDE SEQUENCE [LARGE SCALE GENOMIC DNA]</scope>
    <source>
        <strain evidence="11">KA00185</strain>
    </source>
</reference>
<proteinExistence type="predicted"/>
<evidence type="ECO:0000313" key="11">
    <source>
        <dbReference type="Proteomes" id="UP000070483"/>
    </source>
</evidence>
<feature type="domain" description="PurM-like C-terminal" evidence="8">
    <location>
        <begin position="455"/>
        <end position="606"/>
    </location>
</feature>
<dbReference type="PROSITE" id="PS51273">
    <property type="entry name" value="GATASE_TYPE_1"/>
    <property type="match status" value="1"/>
</dbReference>
<evidence type="ECO:0000256" key="3">
    <source>
        <dbReference type="ARBA" id="ARBA00022741"/>
    </source>
</evidence>
<dbReference type="AlphaFoldDB" id="A0A134A138"/>
<gene>
    <name evidence="10" type="ORF">HMPREF3180_01778</name>
</gene>
<dbReference type="InterPro" id="IPR036921">
    <property type="entry name" value="PurM-like_N_sf"/>
</dbReference>
<dbReference type="SUPFAM" id="SSF55326">
    <property type="entry name" value="PurM N-terminal domain-like"/>
    <property type="match status" value="2"/>
</dbReference>
<dbReference type="EMBL" id="LSDD01000133">
    <property type="protein sequence ID" value="KXB61408.1"/>
    <property type="molecule type" value="Genomic_DNA"/>
</dbReference>
<organism evidence="10 11">
    <name type="scientific">Leptotrichia wadei</name>
    <dbReference type="NCBI Taxonomy" id="157687"/>
    <lineage>
        <taxon>Bacteria</taxon>
        <taxon>Fusobacteriati</taxon>
        <taxon>Fusobacteriota</taxon>
        <taxon>Fusobacteriia</taxon>
        <taxon>Fusobacteriales</taxon>
        <taxon>Leptotrichiaceae</taxon>
        <taxon>Leptotrichia</taxon>
    </lineage>
</organism>
<dbReference type="InterPro" id="IPR029062">
    <property type="entry name" value="Class_I_gatase-like"/>
</dbReference>
<dbReference type="PATRIC" id="fig|157687.3.peg.1771"/>
<dbReference type="STRING" id="157687.HMPREF3180_01778"/>
<sequence length="1268" mass="141607">MNYRIFVEKKKDFRVEAQNLFSDLKENVGISGLSDVRVLNIYDVFNLGENDLEKLERTVFSEINADNVFRSLDEVFEEKNSENVYFSVEFLPGQYDQRADSAIQCVNLLIDKDNNINVKSGKLIILYGKISPEELAKIKKYYINEVEAREKDLNVLSENVETENKDDVIVYDGFTEKTKEEIASLKDKLELAMTVNDLLFIQEYFKNEEKRNPTETEIRVLDTYWSDHCRHTTFETIIDDIKIENETYKNIIEKAINEYFESREYVHADRISKKPMTLMDLATIFGKEQRKNGNLPDLEVSDEINACSIYIDVPIERIDEDGEKSTTTEKWILQFKNETHNHPTEIEPFGGASTCIGGAIRDPLSGRTYVYQAVRISGSADPTEKIEDTMAGKLPQKVITQVAAHGFSSYGNQIGLATTHVNEIYDEGYKAKRMELGLVVGAAPAENIIREKPENGDIVILLGGRTGRDGIGGATGSSKEHTTESSEKSSAEVQKGNAIVERKIQRLFRNRNVTKLIKKCNDFGAGGVSVAIGELADGLEIDLNKVRVKYIGLNGTELAISESQERMAVVIEKQNLDKFIEFANEENLEAYQVAEINDSNRLVMKYNGKAIVDISRDFLNTNGAASNINITIENTPKLNLNREIEGNDFRSKFVNNLKDLNVASQRGLVETFDSTIGATTVLMPFGGKYQLTPAEVSVQKVSVINAETDVASMVGYGYNPYVAKQSTFHGGAYAVIESMAKVVAVGGNYKNIRFTFQEYFERLGQDSKKWGKPLSALLGALHIQKAFGLPSIGGKDSMSGTFNEISVPPTLVSFAVSVTDAENVISSEFKKAGNNVYLITTPNDENDLPKLDELKINFDFVTENIRNKKIVSAMAVKNGGIAESIAKMAFGNKLGVDITADLPENEWFKVNYGAFVVETAGNIENKNAVLLGKVTDNAKITINNITFDLDELIGAWEIKLERIFPTKKEVEEEHKIAHCKGVKYEKLEKIETQNVISNISNTYAKPRVFIPVFPGTNSEYDLEKAFNREGGFAKIGVFNNLSHSNILSSIDNFVKEINNSQILMLPGGFSAGDEPDGSAKFMVAVLKNKKVKEAVENLLKRDGLILGICNGFQALIKSGLLPYGEICELNETSPTLTFNTIDKHMSKIVQTKIITNNSPWLADMKEGDIHSVAISHGEGRIVITEEEYKKLFKNNQIATKYVDLDGNSTMDSQFNPNGSYYAIEGMLAYNGRIFGKMGHSERKGKNVYKNIYGNKEQNIFRNGIKFFK</sequence>
<dbReference type="Gene3D" id="3.30.1330.10">
    <property type="entry name" value="PurM-like, N-terminal domain"/>
    <property type="match status" value="2"/>
</dbReference>
<dbReference type="Gene3D" id="3.90.650.10">
    <property type="entry name" value="PurM-like C-terminal domain"/>
    <property type="match status" value="2"/>
</dbReference>
<keyword evidence="11" id="KW-1185">Reference proteome</keyword>
<evidence type="ECO:0000256" key="4">
    <source>
        <dbReference type="ARBA" id="ARBA00022755"/>
    </source>
</evidence>
<evidence type="ECO:0000256" key="6">
    <source>
        <dbReference type="ARBA" id="ARBA00022842"/>
    </source>
</evidence>
<dbReference type="Proteomes" id="UP000070483">
    <property type="component" value="Unassembled WGS sequence"/>
</dbReference>
<evidence type="ECO:0000256" key="7">
    <source>
        <dbReference type="SAM" id="MobiDB-lite"/>
    </source>
</evidence>
<feature type="region of interest" description="Disordered" evidence="7">
    <location>
        <begin position="470"/>
        <end position="493"/>
    </location>
</feature>
<dbReference type="InterPro" id="IPR036676">
    <property type="entry name" value="PurM-like_C_sf"/>
</dbReference>
<dbReference type="SUPFAM" id="SSF52317">
    <property type="entry name" value="Class I glutamine amidotransferase-like"/>
    <property type="match status" value="1"/>
</dbReference>
<dbReference type="CDD" id="cd02204">
    <property type="entry name" value="PurL_repeat2"/>
    <property type="match status" value="1"/>
</dbReference>